<evidence type="ECO:0000256" key="3">
    <source>
        <dbReference type="ARBA" id="ARBA00022729"/>
    </source>
</evidence>
<comment type="subcellular location">
    <subcellularLocation>
        <location evidence="1">Fimbrium</location>
    </subcellularLocation>
</comment>
<keyword evidence="3" id="KW-0732">Signal</keyword>
<dbReference type="RefSeq" id="WP_326469293.1">
    <property type="nucleotide sequence ID" value="NZ_CP142124.1"/>
</dbReference>
<dbReference type="InterPro" id="IPR036937">
    <property type="entry name" value="Adhesion_dom_fimbrial_sf"/>
</dbReference>
<dbReference type="EMBL" id="CP142124">
    <property type="protein sequence ID" value="WRW31690.1"/>
    <property type="molecule type" value="Genomic_DNA"/>
</dbReference>
<organism evidence="6 7">
    <name type="scientific">Enterobacter wuhouensis</name>
    <dbReference type="NCBI Taxonomy" id="2529381"/>
    <lineage>
        <taxon>Bacteria</taxon>
        <taxon>Pseudomonadati</taxon>
        <taxon>Pseudomonadota</taxon>
        <taxon>Gammaproteobacteria</taxon>
        <taxon>Enterobacterales</taxon>
        <taxon>Enterobacteriaceae</taxon>
        <taxon>Enterobacter</taxon>
    </lineage>
</organism>
<dbReference type="Gene3D" id="2.60.40.1090">
    <property type="entry name" value="Fimbrial-type adhesion domain"/>
    <property type="match status" value="1"/>
</dbReference>
<sequence>MNTKHLLAMAVGSLAIFGFQQNTYAECAFANGAKTGSVNFVLPALTQSLNPSDTGPRELASASVSAASLASAMGISSTVAIWGGCQGDLIWNPLRPGISGASPGGTGYIATGIENLNFYLYSGKATTGAFGPFLTPKQDGSAWSRSLTTIHSAIPPWSVMGGVVLVLYQTGPIRQGGVIAAGPVAELKISDGLQVMNMSTSAITVNVLACSITTPVVEVKMPGVFKSSFTSVGSTTTATDFRIGANCDSGVMPTITFSGRTSGGTSDVFAINSGSGAASGVGVQLLYNGNTVQQNTAVAMNAITVAGTTEFPFSARYIQTENTVTSGQADATITFTLNYK</sequence>
<evidence type="ECO:0000259" key="5">
    <source>
        <dbReference type="Pfam" id="PF00419"/>
    </source>
</evidence>
<evidence type="ECO:0000256" key="4">
    <source>
        <dbReference type="ARBA" id="ARBA00023263"/>
    </source>
</evidence>
<name>A0ABZ1DGD6_9ENTR</name>
<keyword evidence="4" id="KW-0281">Fimbrium</keyword>
<dbReference type="PANTHER" id="PTHR33420:SF12">
    <property type="entry name" value="FIMBRIN-LIKE PROTEIN FIMI-RELATED"/>
    <property type="match status" value="1"/>
</dbReference>
<dbReference type="Gene3D" id="2.60.40.3310">
    <property type="match status" value="1"/>
</dbReference>
<dbReference type="InterPro" id="IPR000259">
    <property type="entry name" value="Adhesion_dom_fimbrial"/>
</dbReference>
<dbReference type="SUPFAM" id="SSF49401">
    <property type="entry name" value="Bacterial adhesins"/>
    <property type="match status" value="1"/>
</dbReference>
<evidence type="ECO:0000256" key="1">
    <source>
        <dbReference type="ARBA" id="ARBA00004561"/>
    </source>
</evidence>
<evidence type="ECO:0000256" key="2">
    <source>
        <dbReference type="ARBA" id="ARBA00006671"/>
    </source>
</evidence>
<dbReference type="InterPro" id="IPR008966">
    <property type="entry name" value="Adhesion_dom_sf"/>
</dbReference>
<accession>A0ABZ1DGD6</accession>
<evidence type="ECO:0000313" key="7">
    <source>
        <dbReference type="Proteomes" id="UP001330482"/>
    </source>
</evidence>
<evidence type="ECO:0000313" key="6">
    <source>
        <dbReference type="EMBL" id="WRW31690.1"/>
    </source>
</evidence>
<dbReference type="Proteomes" id="UP001330482">
    <property type="component" value="Chromosome"/>
</dbReference>
<dbReference type="PANTHER" id="PTHR33420">
    <property type="entry name" value="FIMBRIAL SUBUNIT ELFA-RELATED"/>
    <property type="match status" value="1"/>
</dbReference>
<gene>
    <name evidence="6" type="ORF">VPX56_00700</name>
</gene>
<feature type="domain" description="Fimbrial-type adhesion" evidence="5">
    <location>
        <begin position="209"/>
        <end position="340"/>
    </location>
</feature>
<dbReference type="InterPro" id="IPR050263">
    <property type="entry name" value="Bact_Fimbrial_Adh_Pro"/>
</dbReference>
<comment type="similarity">
    <text evidence="2">Belongs to the fimbrial protein family.</text>
</comment>
<dbReference type="Pfam" id="PF00419">
    <property type="entry name" value="Fimbrial"/>
    <property type="match status" value="1"/>
</dbReference>
<protein>
    <submittedName>
        <fullName evidence="6">Fimbrial protein</fullName>
    </submittedName>
</protein>
<reference evidence="6 7" key="1">
    <citation type="submission" date="2024-01" db="EMBL/GenBank/DDBJ databases">
        <title>AV1 has a protective and therapeutic effect against plant viruses.</title>
        <authorList>
            <person name="Wang F."/>
        </authorList>
    </citation>
    <scope>NUCLEOTIDE SEQUENCE [LARGE SCALE GENOMIC DNA]</scope>
    <source>
        <strain evidence="6 7">AV1</strain>
    </source>
</reference>
<proteinExistence type="inferred from homology"/>
<keyword evidence="7" id="KW-1185">Reference proteome</keyword>